<protein>
    <submittedName>
        <fullName evidence="11">PTS system glucose-specific EIICBA component</fullName>
    </submittedName>
</protein>
<dbReference type="PANTHER" id="PTHR30009:SF20">
    <property type="entry name" value="PTS SYSTEM GLUCOSE-SPECIFIC EIICB COMPONENT-RELATED"/>
    <property type="match status" value="1"/>
</dbReference>
<proteinExistence type="predicted"/>
<evidence type="ECO:0000313" key="12">
    <source>
        <dbReference type="Proteomes" id="UP001057134"/>
    </source>
</evidence>
<evidence type="ECO:0000256" key="2">
    <source>
        <dbReference type="ARBA" id="ARBA00022448"/>
    </source>
</evidence>
<keyword evidence="12" id="KW-1185">Reference proteome</keyword>
<keyword evidence="8 9" id="KW-0472">Membrane</keyword>
<dbReference type="Proteomes" id="UP001057134">
    <property type="component" value="Chromosome"/>
</dbReference>
<sequence length="111" mass="12080">MNWMGNLQQLGRSLMLPTITIPVAAVLLRLGTLPWQDVHMSRFGELMLFFGNTIFTYLPMIFAVGVALGLTESAGIAGMSALIGQIMFNQATRHYMGDEFHLGIPGGYSSG</sequence>
<dbReference type="Pfam" id="PF02378">
    <property type="entry name" value="PTS_EIIC"/>
    <property type="match status" value="1"/>
</dbReference>
<dbReference type="InterPro" id="IPR003352">
    <property type="entry name" value="PTS_EIIC"/>
</dbReference>
<organism evidence="11 12">
    <name type="scientific">Paenibacillus konkukensis</name>
    <dbReference type="NCBI Taxonomy" id="2020716"/>
    <lineage>
        <taxon>Bacteria</taxon>
        <taxon>Bacillati</taxon>
        <taxon>Bacillota</taxon>
        <taxon>Bacilli</taxon>
        <taxon>Bacillales</taxon>
        <taxon>Paenibacillaceae</taxon>
        <taxon>Paenibacillus</taxon>
    </lineage>
</organism>
<reference evidence="11" key="2">
    <citation type="journal article" date="2021" name="J Anim Sci Technol">
        <title>Complete genome sequence of Paenibacillus konkukensis sp. nov. SK3146 as a potential probiotic strain.</title>
        <authorList>
            <person name="Jung H.I."/>
            <person name="Park S."/>
            <person name="Niu K.M."/>
            <person name="Lee S.W."/>
            <person name="Kothari D."/>
            <person name="Yi K.J."/>
            <person name="Kim S.K."/>
        </authorList>
    </citation>
    <scope>NUCLEOTIDE SEQUENCE</scope>
    <source>
        <strain evidence="11">SK3146</strain>
    </source>
</reference>
<evidence type="ECO:0000259" key="10">
    <source>
        <dbReference type="PROSITE" id="PS51103"/>
    </source>
</evidence>
<keyword evidence="3" id="KW-1003">Cell membrane</keyword>
<name>A0ABY4RY83_9BACL</name>
<feature type="domain" description="PTS EIIC type-1" evidence="10">
    <location>
        <begin position="1"/>
        <end position="111"/>
    </location>
</feature>
<evidence type="ECO:0000256" key="1">
    <source>
        <dbReference type="ARBA" id="ARBA00004651"/>
    </source>
</evidence>
<keyword evidence="4" id="KW-0762">Sugar transport</keyword>
<evidence type="ECO:0000256" key="3">
    <source>
        <dbReference type="ARBA" id="ARBA00022475"/>
    </source>
</evidence>
<dbReference type="PROSITE" id="PS51103">
    <property type="entry name" value="PTS_EIIC_TYPE_1"/>
    <property type="match status" value="1"/>
</dbReference>
<reference evidence="11" key="1">
    <citation type="submission" date="2018-02" db="EMBL/GenBank/DDBJ databases">
        <authorList>
            <person name="Kim S.-K."/>
            <person name="Jung H.-I."/>
            <person name="Lee S.-W."/>
        </authorList>
    </citation>
    <scope>NUCLEOTIDE SEQUENCE</scope>
    <source>
        <strain evidence="11">SK3146</strain>
    </source>
</reference>
<keyword evidence="6 9" id="KW-0812">Transmembrane</keyword>
<feature type="transmembrane region" description="Helical" evidence="9">
    <location>
        <begin position="14"/>
        <end position="35"/>
    </location>
</feature>
<dbReference type="InterPro" id="IPR013013">
    <property type="entry name" value="PTS_EIIC_1"/>
</dbReference>
<keyword evidence="5" id="KW-0598">Phosphotransferase system</keyword>
<comment type="subcellular location">
    <subcellularLocation>
        <location evidence="1">Cell membrane</location>
        <topology evidence="1">Multi-pass membrane protein</topology>
    </subcellularLocation>
</comment>
<dbReference type="InterPro" id="IPR050429">
    <property type="entry name" value="PTS_Glucose_EIICBA"/>
</dbReference>
<keyword evidence="2" id="KW-0813">Transport</keyword>
<evidence type="ECO:0000256" key="8">
    <source>
        <dbReference type="ARBA" id="ARBA00023136"/>
    </source>
</evidence>
<evidence type="ECO:0000256" key="5">
    <source>
        <dbReference type="ARBA" id="ARBA00022683"/>
    </source>
</evidence>
<keyword evidence="7 9" id="KW-1133">Transmembrane helix</keyword>
<gene>
    <name evidence="11" type="primary">ptsG_1</name>
    <name evidence="11" type="ORF">SK3146_06495</name>
</gene>
<evidence type="ECO:0000256" key="9">
    <source>
        <dbReference type="SAM" id="Phobius"/>
    </source>
</evidence>
<evidence type="ECO:0000256" key="6">
    <source>
        <dbReference type="ARBA" id="ARBA00022692"/>
    </source>
</evidence>
<accession>A0ABY4RY83</accession>
<dbReference type="PANTHER" id="PTHR30009">
    <property type="entry name" value="CYTOCHROME C-TYPE SYNTHESIS PROTEIN AND PTS TRANSMEMBRANE COMPONENT"/>
    <property type="match status" value="1"/>
</dbReference>
<evidence type="ECO:0000256" key="4">
    <source>
        <dbReference type="ARBA" id="ARBA00022597"/>
    </source>
</evidence>
<feature type="transmembrane region" description="Helical" evidence="9">
    <location>
        <begin position="47"/>
        <end position="70"/>
    </location>
</feature>
<evidence type="ECO:0000313" key="11">
    <source>
        <dbReference type="EMBL" id="UQZ87198.1"/>
    </source>
</evidence>
<evidence type="ECO:0000256" key="7">
    <source>
        <dbReference type="ARBA" id="ARBA00022989"/>
    </source>
</evidence>
<dbReference type="EMBL" id="CP027059">
    <property type="protein sequence ID" value="UQZ87198.1"/>
    <property type="molecule type" value="Genomic_DNA"/>
</dbReference>